<protein>
    <submittedName>
        <fullName evidence="6">Membrane protein required for colicin V production</fullName>
    </submittedName>
</protein>
<organism evidence="6 7">
    <name type="scientific">Granulicella rosea</name>
    <dbReference type="NCBI Taxonomy" id="474952"/>
    <lineage>
        <taxon>Bacteria</taxon>
        <taxon>Pseudomonadati</taxon>
        <taxon>Acidobacteriota</taxon>
        <taxon>Terriglobia</taxon>
        <taxon>Terriglobales</taxon>
        <taxon>Acidobacteriaceae</taxon>
        <taxon>Granulicella</taxon>
    </lineage>
</organism>
<evidence type="ECO:0000313" key="6">
    <source>
        <dbReference type="EMBL" id="SNS82166.1"/>
    </source>
</evidence>
<feature type="transmembrane region" description="Helical" evidence="5">
    <location>
        <begin position="6"/>
        <end position="27"/>
    </location>
</feature>
<feature type="transmembrane region" description="Helical" evidence="5">
    <location>
        <begin position="34"/>
        <end position="55"/>
    </location>
</feature>
<dbReference type="Pfam" id="PF02674">
    <property type="entry name" value="Colicin_V"/>
    <property type="match status" value="1"/>
</dbReference>
<evidence type="ECO:0000256" key="1">
    <source>
        <dbReference type="ARBA" id="ARBA00004141"/>
    </source>
</evidence>
<evidence type="ECO:0000256" key="2">
    <source>
        <dbReference type="ARBA" id="ARBA00022692"/>
    </source>
</evidence>
<dbReference type="GO" id="GO:0016020">
    <property type="term" value="C:membrane"/>
    <property type="evidence" value="ECO:0007669"/>
    <property type="project" value="UniProtKB-SubCell"/>
</dbReference>
<dbReference type="PANTHER" id="PTHR36926">
    <property type="entry name" value="COLICIN V PRODUCTION PROTEIN"/>
    <property type="match status" value="1"/>
</dbReference>
<dbReference type="AlphaFoldDB" id="A0A239HL86"/>
<reference evidence="6 7" key="1">
    <citation type="submission" date="2017-06" db="EMBL/GenBank/DDBJ databases">
        <authorList>
            <person name="Kim H.J."/>
            <person name="Triplett B.A."/>
        </authorList>
    </citation>
    <scope>NUCLEOTIDE SEQUENCE [LARGE SCALE GENOMIC DNA]</scope>
    <source>
        <strain evidence="6 7">DSM 18704</strain>
    </source>
</reference>
<evidence type="ECO:0000256" key="4">
    <source>
        <dbReference type="ARBA" id="ARBA00023136"/>
    </source>
</evidence>
<evidence type="ECO:0000256" key="3">
    <source>
        <dbReference type="ARBA" id="ARBA00022989"/>
    </source>
</evidence>
<keyword evidence="2 5" id="KW-0812">Transmembrane</keyword>
<accession>A0A239HL86</accession>
<evidence type="ECO:0000313" key="7">
    <source>
        <dbReference type="Proteomes" id="UP000198356"/>
    </source>
</evidence>
<dbReference type="Proteomes" id="UP000198356">
    <property type="component" value="Unassembled WGS sequence"/>
</dbReference>
<feature type="transmembrane region" description="Helical" evidence="5">
    <location>
        <begin position="143"/>
        <end position="162"/>
    </location>
</feature>
<sequence length="189" mass="20083">MPSQLAGLTAFDWLLIGVLAWSMIAAFMRGLIRVLFSLGGWVAGILLASWNYRLLAPRLLGWAHPLATAQAVAFVLILVGVIILASLLGRLLRKTVSAVGLGFLDRLGGAVFGFVRGCLVGTAIMMLIAAFSPGSDAVAKSTLTPYFLAGAHAVCFVVPADLQAKFANGATRLKHNAPDWIKSTELRHN</sequence>
<evidence type="ECO:0000256" key="5">
    <source>
        <dbReference type="SAM" id="Phobius"/>
    </source>
</evidence>
<name>A0A239HL86_9BACT</name>
<dbReference type="InterPro" id="IPR052719">
    <property type="entry name" value="CvpA-like"/>
</dbReference>
<gene>
    <name evidence="6" type="ORF">SAMN05421770_102454</name>
</gene>
<proteinExistence type="predicted"/>
<dbReference type="RefSeq" id="WP_245817886.1">
    <property type="nucleotide sequence ID" value="NZ_FZOU01000002.1"/>
</dbReference>
<dbReference type="PANTHER" id="PTHR36926:SF1">
    <property type="entry name" value="COLICIN V PRODUCTION PROTEIN"/>
    <property type="match status" value="1"/>
</dbReference>
<keyword evidence="7" id="KW-1185">Reference proteome</keyword>
<feature type="transmembrane region" description="Helical" evidence="5">
    <location>
        <begin position="109"/>
        <end position="131"/>
    </location>
</feature>
<comment type="subcellular location">
    <subcellularLocation>
        <location evidence="1">Membrane</location>
        <topology evidence="1">Multi-pass membrane protein</topology>
    </subcellularLocation>
</comment>
<feature type="transmembrane region" description="Helical" evidence="5">
    <location>
        <begin position="67"/>
        <end position="88"/>
    </location>
</feature>
<dbReference type="InterPro" id="IPR003825">
    <property type="entry name" value="Colicin-V_CvpA"/>
</dbReference>
<keyword evidence="4 5" id="KW-0472">Membrane</keyword>
<dbReference type="GO" id="GO:0009403">
    <property type="term" value="P:toxin biosynthetic process"/>
    <property type="evidence" value="ECO:0007669"/>
    <property type="project" value="InterPro"/>
</dbReference>
<keyword evidence="3 5" id="KW-1133">Transmembrane helix</keyword>
<dbReference type="EMBL" id="FZOU01000002">
    <property type="protein sequence ID" value="SNS82166.1"/>
    <property type="molecule type" value="Genomic_DNA"/>
</dbReference>